<evidence type="ECO:0008006" key="6">
    <source>
        <dbReference type="Google" id="ProtNLM"/>
    </source>
</evidence>
<dbReference type="AlphaFoldDB" id="A0A812BKP4"/>
<evidence type="ECO:0000256" key="2">
    <source>
        <dbReference type="ARBA" id="ARBA00023043"/>
    </source>
</evidence>
<dbReference type="Proteomes" id="UP000597762">
    <property type="component" value="Unassembled WGS sequence"/>
</dbReference>
<accession>A0A812BKP4</accession>
<protein>
    <recommendedName>
        <fullName evidence="6">Ankyrin repeat domain-containing protein 45</fullName>
    </recommendedName>
</protein>
<evidence type="ECO:0000256" key="1">
    <source>
        <dbReference type="ARBA" id="ARBA00022737"/>
    </source>
</evidence>
<organism evidence="4 5">
    <name type="scientific">Acanthosepion pharaonis</name>
    <name type="common">Pharaoh cuttlefish</name>
    <name type="synonym">Sepia pharaonis</name>
    <dbReference type="NCBI Taxonomy" id="158019"/>
    <lineage>
        <taxon>Eukaryota</taxon>
        <taxon>Metazoa</taxon>
        <taxon>Spiralia</taxon>
        <taxon>Lophotrochozoa</taxon>
        <taxon>Mollusca</taxon>
        <taxon>Cephalopoda</taxon>
        <taxon>Coleoidea</taxon>
        <taxon>Decapodiformes</taxon>
        <taxon>Sepiida</taxon>
        <taxon>Sepiina</taxon>
        <taxon>Sepiidae</taxon>
        <taxon>Acanthosepion</taxon>
    </lineage>
</organism>
<dbReference type="Gene3D" id="1.20.1270.10">
    <property type="match status" value="1"/>
</dbReference>
<evidence type="ECO:0000313" key="4">
    <source>
        <dbReference type="EMBL" id="CAE1233978.1"/>
    </source>
</evidence>
<dbReference type="PANTHER" id="PTHR24201">
    <property type="entry name" value="ANK_REP_REGION DOMAIN-CONTAINING PROTEIN"/>
    <property type="match status" value="1"/>
</dbReference>
<dbReference type="PROSITE" id="PS50297">
    <property type="entry name" value="ANK_REP_REGION"/>
    <property type="match status" value="2"/>
</dbReference>
<name>A0A812BKP4_ACAPH</name>
<keyword evidence="2 3" id="KW-0040">ANK repeat</keyword>
<dbReference type="SMART" id="SM00248">
    <property type="entry name" value="ANK"/>
    <property type="match status" value="2"/>
</dbReference>
<dbReference type="InterPro" id="IPR036770">
    <property type="entry name" value="Ankyrin_rpt-contain_sf"/>
</dbReference>
<sequence>MATSLLDQRNADGRTPLELSAILGRVEMISVLLQFGANVNLANCGGYTPAHYAAAWGQTQILKLLIEAKADLTLTNSIGETPHQMALRYGQMECIDFIDWIEAKTNLEFTIKRMQERLTESERRPTKEEKNLVLNACKEKLAWLESVTMPTTQDFIVQQELLEAALNPVIAKLLSHYVSEKK</sequence>
<dbReference type="Gene3D" id="1.25.40.20">
    <property type="entry name" value="Ankyrin repeat-containing domain"/>
    <property type="match status" value="2"/>
</dbReference>
<evidence type="ECO:0000256" key="3">
    <source>
        <dbReference type="PROSITE-ProRule" id="PRU00023"/>
    </source>
</evidence>
<dbReference type="InterPro" id="IPR002110">
    <property type="entry name" value="Ankyrin_rpt"/>
</dbReference>
<dbReference type="InterPro" id="IPR050776">
    <property type="entry name" value="Ank_Repeat/CDKN_Inhibitor"/>
</dbReference>
<dbReference type="InterPro" id="IPR029048">
    <property type="entry name" value="HSP70_C_sf"/>
</dbReference>
<dbReference type="SUPFAM" id="SSF100934">
    <property type="entry name" value="Heat shock protein 70kD (HSP70), C-terminal subdomain"/>
    <property type="match status" value="1"/>
</dbReference>
<keyword evidence="5" id="KW-1185">Reference proteome</keyword>
<dbReference type="PROSITE" id="PS50088">
    <property type="entry name" value="ANK_REPEAT"/>
    <property type="match status" value="2"/>
</dbReference>
<keyword evidence="1" id="KW-0677">Repeat</keyword>
<dbReference type="Pfam" id="PF12796">
    <property type="entry name" value="Ank_2"/>
    <property type="match status" value="1"/>
</dbReference>
<proteinExistence type="predicted"/>
<dbReference type="OrthoDB" id="194358at2759"/>
<feature type="repeat" description="ANK" evidence="3">
    <location>
        <begin position="12"/>
        <end position="44"/>
    </location>
</feature>
<evidence type="ECO:0000313" key="5">
    <source>
        <dbReference type="Proteomes" id="UP000597762"/>
    </source>
</evidence>
<reference evidence="4" key="1">
    <citation type="submission" date="2021-01" db="EMBL/GenBank/DDBJ databases">
        <authorList>
            <person name="Li R."/>
            <person name="Bekaert M."/>
        </authorList>
    </citation>
    <scope>NUCLEOTIDE SEQUENCE</scope>
    <source>
        <strain evidence="4">Farmed</strain>
    </source>
</reference>
<comment type="caution">
    <text evidence="4">The sequence shown here is derived from an EMBL/GenBank/DDBJ whole genome shotgun (WGS) entry which is preliminary data.</text>
</comment>
<dbReference type="SUPFAM" id="SSF48403">
    <property type="entry name" value="Ankyrin repeat"/>
    <property type="match status" value="1"/>
</dbReference>
<feature type="repeat" description="ANK" evidence="3">
    <location>
        <begin position="45"/>
        <end position="77"/>
    </location>
</feature>
<gene>
    <name evidence="4" type="ORF">SPHA_19189</name>
</gene>
<dbReference type="EMBL" id="CAHIKZ030000696">
    <property type="protein sequence ID" value="CAE1233978.1"/>
    <property type="molecule type" value="Genomic_DNA"/>
</dbReference>